<feature type="region of interest" description="Disordered" evidence="1">
    <location>
        <begin position="122"/>
        <end position="154"/>
    </location>
</feature>
<comment type="caution">
    <text evidence="3">The sequence shown here is derived from an EMBL/GenBank/DDBJ whole genome shotgun (WGS) entry which is preliminary data.</text>
</comment>
<evidence type="ECO:0000256" key="1">
    <source>
        <dbReference type="SAM" id="MobiDB-lite"/>
    </source>
</evidence>
<feature type="chain" id="PRO_5043964651" description="Integrase catalytic domain-containing protein" evidence="2">
    <location>
        <begin position="18"/>
        <end position="487"/>
    </location>
</feature>
<sequence>MTAVSLLCIAILRVCSSISFVVASTEADKTTDCITTVVGVVDTGLCVPGHRDHSMRNTVMNPQPPSLCLDDDDCLACLSLCLVDSHDARSLSGAVSLVYQRLLFLLCENRCIGSGPEFPYHPESTWPTETSALSSSTEPTGEEKTHHVTDRKQPRLKEGLPDCTRYSSWNRLRYTTARVLQFIELCRANTQQVNYKRTKKSALKDPDWKRTNKKLKTRQKIRVELEETLEVRPVSAELIRKAEDLFMRTVQEESFPNEVESIKDGKSFTRNSRLKQLSIECAERALRVRSRINAAEQLSTPSKNPMILDRNHHTVKLWIIAMHRTRHHTGVEATVNECRQHYWILRLRPVTRTLFPQCLHCRIRAAIPPHPRTGDLPACRLAHHQRPFTYTGVDYFRPLTVTVGRSQQKRYVAVFTCLTVRTIHLEIATSLSTDSVIMNLRRMKARRGQPAQIWSDNGTNLRGADNELRQAMDRATSSPSSLGQQAA</sequence>
<accession>A0AAU9TD20</accession>
<feature type="signal peptide" evidence="2">
    <location>
        <begin position="1"/>
        <end position="17"/>
    </location>
</feature>
<dbReference type="Gene3D" id="3.30.420.10">
    <property type="entry name" value="Ribonuclease H-like superfamily/Ribonuclease H"/>
    <property type="match status" value="1"/>
</dbReference>
<dbReference type="PANTHER" id="PTHR47331:SF1">
    <property type="entry name" value="GAG-LIKE PROTEIN"/>
    <property type="match status" value="1"/>
</dbReference>
<dbReference type="GO" id="GO:0003676">
    <property type="term" value="F:nucleic acid binding"/>
    <property type="evidence" value="ECO:0007669"/>
    <property type="project" value="InterPro"/>
</dbReference>
<dbReference type="SUPFAM" id="SSF53098">
    <property type="entry name" value="Ribonuclease H-like"/>
    <property type="match status" value="1"/>
</dbReference>
<feature type="compositionally biased region" description="Polar residues" evidence="1">
    <location>
        <begin position="125"/>
        <end position="139"/>
    </location>
</feature>
<keyword evidence="4" id="KW-1185">Reference proteome</keyword>
<dbReference type="InterPro" id="IPR036397">
    <property type="entry name" value="RNaseH_sf"/>
</dbReference>
<dbReference type="Proteomes" id="UP001153954">
    <property type="component" value="Unassembled WGS sequence"/>
</dbReference>
<protein>
    <recommendedName>
        <fullName evidence="5">Integrase catalytic domain-containing protein</fullName>
    </recommendedName>
</protein>
<evidence type="ECO:0008006" key="5">
    <source>
        <dbReference type="Google" id="ProtNLM"/>
    </source>
</evidence>
<evidence type="ECO:0000313" key="4">
    <source>
        <dbReference type="Proteomes" id="UP001153954"/>
    </source>
</evidence>
<evidence type="ECO:0000313" key="3">
    <source>
        <dbReference type="EMBL" id="CAH2084853.1"/>
    </source>
</evidence>
<dbReference type="InterPro" id="IPR012337">
    <property type="entry name" value="RNaseH-like_sf"/>
</dbReference>
<reference evidence="3" key="1">
    <citation type="submission" date="2022-03" db="EMBL/GenBank/DDBJ databases">
        <authorList>
            <person name="Tunstrom K."/>
        </authorList>
    </citation>
    <scope>NUCLEOTIDE SEQUENCE</scope>
</reference>
<proteinExistence type="predicted"/>
<evidence type="ECO:0000256" key="2">
    <source>
        <dbReference type="SAM" id="SignalP"/>
    </source>
</evidence>
<dbReference type="EMBL" id="CAKOGL010000003">
    <property type="protein sequence ID" value="CAH2084853.1"/>
    <property type="molecule type" value="Genomic_DNA"/>
</dbReference>
<name>A0AAU9TD20_EUPED</name>
<gene>
    <name evidence="3" type="ORF">EEDITHA_LOCUS1387</name>
</gene>
<dbReference type="PANTHER" id="PTHR47331">
    <property type="entry name" value="PHD-TYPE DOMAIN-CONTAINING PROTEIN"/>
    <property type="match status" value="1"/>
</dbReference>
<feature type="compositionally biased region" description="Basic and acidic residues" evidence="1">
    <location>
        <begin position="141"/>
        <end position="154"/>
    </location>
</feature>
<dbReference type="AlphaFoldDB" id="A0AAU9TD20"/>
<keyword evidence="2" id="KW-0732">Signal</keyword>
<organism evidence="3 4">
    <name type="scientific">Euphydryas editha</name>
    <name type="common">Edith's checkerspot</name>
    <dbReference type="NCBI Taxonomy" id="104508"/>
    <lineage>
        <taxon>Eukaryota</taxon>
        <taxon>Metazoa</taxon>
        <taxon>Ecdysozoa</taxon>
        <taxon>Arthropoda</taxon>
        <taxon>Hexapoda</taxon>
        <taxon>Insecta</taxon>
        <taxon>Pterygota</taxon>
        <taxon>Neoptera</taxon>
        <taxon>Endopterygota</taxon>
        <taxon>Lepidoptera</taxon>
        <taxon>Glossata</taxon>
        <taxon>Ditrysia</taxon>
        <taxon>Papilionoidea</taxon>
        <taxon>Nymphalidae</taxon>
        <taxon>Nymphalinae</taxon>
        <taxon>Euphydryas</taxon>
    </lineage>
</organism>